<evidence type="ECO:0000313" key="1">
    <source>
        <dbReference type="EMBL" id="KAK5989968.1"/>
    </source>
</evidence>
<dbReference type="Proteomes" id="UP001338125">
    <property type="component" value="Unassembled WGS sequence"/>
</dbReference>
<proteinExistence type="predicted"/>
<gene>
    <name evidence="1" type="ORF">PT974_08231</name>
</gene>
<evidence type="ECO:0000313" key="2">
    <source>
        <dbReference type="Proteomes" id="UP001338125"/>
    </source>
</evidence>
<reference evidence="1 2" key="1">
    <citation type="submission" date="2024-01" db="EMBL/GenBank/DDBJ databases">
        <title>Complete genome of Cladobotryum mycophilum ATHUM6906.</title>
        <authorList>
            <person name="Christinaki A.C."/>
            <person name="Myridakis A.I."/>
            <person name="Kouvelis V.N."/>
        </authorList>
    </citation>
    <scope>NUCLEOTIDE SEQUENCE [LARGE SCALE GENOMIC DNA]</scope>
    <source>
        <strain evidence="1 2">ATHUM6906</strain>
    </source>
</reference>
<evidence type="ECO:0008006" key="3">
    <source>
        <dbReference type="Google" id="ProtNLM"/>
    </source>
</evidence>
<protein>
    <recommendedName>
        <fullName evidence="3">F-box domain-containing protein</fullName>
    </recommendedName>
</protein>
<sequence>MESQMKIKTVPDVRHLPTLVLLEVIKLCSDFTTLHSLLLASRTFASIFNDNARTITEAIMASSVPEQIQAPMRAVVRIRTRTHGCQNVGEVKDTLLDIKNMKPLPDIQETALLRKFVALAHQIHSLTHTCLEYYMEKCQALKPSRLKDPTFRYIPVSRKAWPMRPPGERYQLPILNPPSWIEEQGVLMNLWRFQAFYELQTARAKQQLGWTSIEIDDLEAMSILDFYDFRVHQLDQLLTVKEFIDDLRQMTHNTQYSKLPQVSSENGCFSLVCSPEPHFENLRDDKWDQSRWYIDKRTIGWIFHRMMSIGWRSPLEDSEFTPYRKYGFAIWDRERMVNLGFLPERKSDMVVNDSPLSFIWRSILSKEEDEAIREASMSR</sequence>
<organism evidence="1 2">
    <name type="scientific">Cladobotryum mycophilum</name>
    <dbReference type="NCBI Taxonomy" id="491253"/>
    <lineage>
        <taxon>Eukaryota</taxon>
        <taxon>Fungi</taxon>
        <taxon>Dikarya</taxon>
        <taxon>Ascomycota</taxon>
        <taxon>Pezizomycotina</taxon>
        <taxon>Sordariomycetes</taxon>
        <taxon>Hypocreomycetidae</taxon>
        <taxon>Hypocreales</taxon>
        <taxon>Hypocreaceae</taxon>
        <taxon>Cladobotryum</taxon>
    </lineage>
</organism>
<name>A0ABR0SCU6_9HYPO</name>
<accession>A0ABR0SCU6</accession>
<keyword evidence="2" id="KW-1185">Reference proteome</keyword>
<dbReference type="EMBL" id="JAVFKD010000014">
    <property type="protein sequence ID" value="KAK5989968.1"/>
    <property type="molecule type" value="Genomic_DNA"/>
</dbReference>
<comment type="caution">
    <text evidence="1">The sequence shown here is derived from an EMBL/GenBank/DDBJ whole genome shotgun (WGS) entry which is preliminary data.</text>
</comment>